<accession>A0A1M6UCJ3</accession>
<dbReference type="SMART" id="SM00091">
    <property type="entry name" value="PAS"/>
    <property type="match status" value="3"/>
</dbReference>
<evidence type="ECO:0000256" key="1">
    <source>
        <dbReference type="ARBA" id="ARBA00000085"/>
    </source>
</evidence>
<dbReference type="EC" id="2.7.13.3" evidence="4"/>
<dbReference type="STRING" id="1121959.SAMN02746009_01315"/>
<evidence type="ECO:0000256" key="9">
    <source>
        <dbReference type="ARBA" id="ARBA00022679"/>
    </source>
</evidence>
<dbReference type="PANTHER" id="PTHR24421">
    <property type="entry name" value="NITRATE/NITRITE SENSOR PROTEIN NARX-RELATED"/>
    <property type="match status" value="1"/>
</dbReference>
<evidence type="ECO:0000256" key="18">
    <source>
        <dbReference type="ARBA" id="ARBA00030800"/>
    </source>
</evidence>
<dbReference type="GO" id="GO:0000155">
    <property type="term" value="F:phosphorelay sensor kinase activity"/>
    <property type="evidence" value="ECO:0007669"/>
    <property type="project" value="InterPro"/>
</dbReference>
<dbReference type="InterPro" id="IPR003594">
    <property type="entry name" value="HATPase_dom"/>
</dbReference>
<reference evidence="22" key="1">
    <citation type="submission" date="2016-11" db="EMBL/GenBank/DDBJ databases">
        <authorList>
            <person name="Varghese N."/>
            <person name="Submissions S."/>
        </authorList>
    </citation>
    <scope>NUCLEOTIDE SEQUENCE [LARGE SCALE GENOMIC DNA]</scope>
    <source>
        <strain evidence="22">DSM 18569</strain>
    </source>
</reference>
<dbReference type="GO" id="GO:0005737">
    <property type="term" value="C:cytoplasm"/>
    <property type="evidence" value="ECO:0007669"/>
    <property type="project" value="UniProtKB-SubCell"/>
</dbReference>
<dbReference type="SUPFAM" id="SSF55874">
    <property type="entry name" value="ATPase domain of HSP90 chaperone/DNA topoisomerase II/histidine kinase"/>
    <property type="match status" value="1"/>
</dbReference>
<dbReference type="InterPro" id="IPR011712">
    <property type="entry name" value="Sig_transdc_His_kin_sub3_dim/P"/>
</dbReference>
<evidence type="ECO:0000313" key="21">
    <source>
        <dbReference type="EMBL" id="SHK66896.1"/>
    </source>
</evidence>
<evidence type="ECO:0000256" key="10">
    <source>
        <dbReference type="ARBA" id="ARBA00022723"/>
    </source>
</evidence>
<evidence type="ECO:0000256" key="7">
    <source>
        <dbReference type="ARBA" id="ARBA00022490"/>
    </source>
</evidence>
<dbReference type="InterPro" id="IPR000014">
    <property type="entry name" value="PAS"/>
</dbReference>
<keyword evidence="12" id="KW-0418">Kinase</keyword>
<comment type="subcellular location">
    <subcellularLocation>
        <location evidence="3">Cytoplasm</location>
    </subcellularLocation>
</comment>
<evidence type="ECO:0000313" key="22">
    <source>
        <dbReference type="Proteomes" id="UP000183947"/>
    </source>
</evidence>
<dbReference type="PANTHER" id="PTHR24421:SF10">
    <property type="entry name" value="NITRATE_NITRITE SENSOR PROTEIN NARQ"/>
    <property type="match status" value="1"/>
</dbReference>
<keyword evidence="14" id="KW-0408">Iron</keyword>
<dbReference type="Pfam" id="PF02518">
    <property type="entry name" value="HATPase_c"/>
    <property type="match status" value="1"/>
</dbReference>
<feature type="domain" description="Histidine kinase" evidence="19">
    <location>
        <begin position="476"/>
        <end position="662"/>
    </location>
</feature>
<dbReference type="InterPro" id="IPR004358">
    <property type="entry name" value="Sig_transdc_His_kin-like_C"/>
</dbReference>
<evidence type="ECO:0000256" key="4">
    <source>
        <dbReference type="ARBA" id="ARBA00012438"/>
    </source>
</evidence>
<dbReference type="GO" id="GO:0051539">
    <property type="term" value="F:4 iron, 4 sulfur cluster binding"/>
    <property type="evidence" value="ECO:0007669"/>
    <property type="project" value="UniProtKB-KW"/>
</dbReference>
<name>A0A1M6UCJ3_9BACT</name>
<keyword evidence="10" id="KW-0479">Metal-binding</keyword>
<keyword evidence="8" id="KW-0597">Phosphoprotein</keyword>
<comment type="catalytic activity">
    <reaction evidence="1">
        <text>ATP + protein L-histidine = ADP + protein N-phospho-L-histidine.</text>
        <dbReference type="EC" id="2.7.13.3"/>
    </reaction>
</comment>
<gene>
    <name evidence="21" type="ORF">SAMN02746009_01315</name>
</gene>
<proteinExistence type="predicted"/>
<evidence type="ECO:0000256" key="17">
    <source>
        <dbReference type="ARBA" id="ARBA00024827"/>
    </source>
</evidence>
<dbReference type="CDD" id="cd00130">
    <property type="entry name" value="PAS"/>
    <property type="match status" value="3"/>
</dbReference>
<dbReference type="Pfam" id="PF07730">
    <property type="entry name" value="HisKA_3"/>
    <property type="match status" value="1"/>
</dbReference>
<protein>
    <recommendedName>
        <fullName evidence="5">Oxygen sensor histidine kinase NreB</fullName>
        <ecNumber evidence="4">2.7.13.3</ecNumber>
    </recommendedName>
    <alternativeName>
        <fullName evidence="18">Nitrogen regulation protein B</fullName>
    </alternativeName>
</protein>
<dbReference type="GO" id="GO:0016020">
    <property type="term" value="C:membrane"/>
    <property type="evidence" value="ECO:0007669"/>
    <property type="project" value="InterPro"/>
</dbReference>
<dbReference type="PROSITE" id="PS50112">
    <property type="entry name" value="PAS"/>
    <property type="match status" value="1"/>
</dbReference>
<keyword evidence="15" id="KW-0902">Two-component regulatory system</keyword>
<dbReference type="InterPro" id="IPR036890">
    <property type="entry name" value="HATPase_C_sf"/>
</dbReference>
<dbReference type="NCBIfam" id="TIGR00229">
    <property type="entry name" value="sensory_box"/>
    <property type="match status" value="3"/>
</dbReference>
<dbReference type="SUPFAM" id="SSF55785">
    <property type="entry name" value="PYP-like sensor domain (PAS domain)"/>
    <property type="match status" value="3"/>
</dbReference>
<dbReference type="Proteomes" id="UP000183947">
    <property type="component" value="Unassembled WGS sequence"/>
</dbReference>
<keyword evidence="22" id="KW-1185">Reference proteome</keyword>
<dbReference type="PRINTS" id="PR00344">
    <property type="entry name" value="BCTRLSENSOR"/>
</dbReference>
<dbReference type="CDD" id="cd16917">
    <property type="entry name" value="HATPase_UhpB-NarQ-NarX-like"/>
    <property type="match status" value="1"/>
</dbReference>
<evidence type="ECO:0000256" key="11">
    <source>
        <dbReference type="ARBA" id="ARBA00022741"/>
    </source>
</evidence>
<dbReference type="InterPro" id="IPR035965">
    <property type="entry name" value="PAS-like_dom_sf"/>
</dbReference>
<evidence type="ECO:0000256" key="14">
    <source>
        <dbReference type="ARBA" id="ARBA00023004"/>
    </source>
</evidence>
<dbReference type="Gene3D" id="3.30.450.20">
    <property type="entry name" value="PAS domain"/>
    <property type="match status" value="3"/>
</dbReference>
<dbReference type="GO" id="GO:0046983">
    <property type="term" value="F:protein dimerization activity"/>
    <property type="evidence" value="ECO:0007669"/>
    <property type="project" value="InterPro"/>
</dbReference>
<evidence type="ECO:0000256" key="2">
    <source>
        <dbReference type="ARBA" id="ARBA00001966"/>
    </source>
</evidence>
<dbReference type="SMART" id="SM00387">
    <property type="entry name" value="HATPase_c"/>
    <property type="match status" value="1"/>
</dbReference>
<dbReference type="Gene3D" id="3.30.565.10">
    <property type="entry name" value="Histidine kinase-like ATPase, C-terminal domain"/>
    <property type="match status" value="1"/>
</dbReference>
<keyword evidence="7" id="KW-0963">Cytoplasm</keyword>
<evidence type="ECO:0000256" key="16">
    <source>
        <dbReference type="ARBA" id="ARBA00023014"/>
    </source>
</evidence>
<dbReference type="Gene3D" id="1.20.5.1930">
    <property type="match status" value="1"/>
</dbReference>
<feature type="domain" description="PAS" evidence="20">
    <location>
        <begin position="330"/>
        <end position="400"/>
    </location>
</feature>
<comment type="cofactor">
    <cofactor evidence="2">
        <name>[4Fe-4S] cluster</name>
        <dbReference type="ChEBI" id="CHEBI:49883"/>
    </cofactor>
</comment>
<evidence type="ECO:0000256" key="8">
    <source>
        <dbReference type="ARBA" id="ARBA00022553"/>
    </source>
</evidence>
<keyword evidence="11" id="KW-0547">Nucleotide-binding</keyword>
<evidence type="ECO:0000256" key="6">
    <source>
        <dbReference type="ARBA" id="ARBA00022485"/>
    </source>
</evidence>
<dbReference type="InterPro" id="IPR050482">
    <property type="entry name" value="Sensor_HK_TwoCompSys"/>
</dbReference>
<keyword evidence="6" id="KW-0004">4Fe-4S</keyword>
<keyword evidence="9" id="KW-0808">Transferase</keyword>
<evidence type="ECO:0000259" key="20">
    <source>
        <dbReference type="PROSITE" id="PS50112"/>
    </source>
</evidence>
<dbReference type="Pfam" id="PF13426">
    <property type="entry name" value="PAS_9"/>
    <property type="match status" value="2"/>
</dbReference>
<organism evidence="21 22">
    <name type="scientific">Hymenobacter psychrotolerans DSM 18569</name>
    <dbReference type="NCBI Taxonomy" id="1121959"/>
    <lineage>
        <taxon>Bacteria</taxon>
        <taxon>Pseudomonadati</taxon>
        <taxon>Bacteroidota</taxon>
        <taxon>Cytophagia</taxon>
        <taxon>Cytophagales</taxon>
        <taxon>Hymenobacteraceae</taxon>
        <taxon>Hymenobacter</taxon>
    </lineage>
</organism>
<sequence>MSTFPSASSRDVAQLRLQEWRARAEERHRLVAQTIGEKSPEEVLRLVQDLQVRQMELEMQYEQLLLAQQEAETLRTQYVDLYEFAPVGYCTLLPDGTITQLNLHCSQLLGSPRQQLLGRRFGVFVPLQERHRFADFLAQAFQTGTQETCELTMNRSDGSCFYAQFIALAIAGSTGQPATHCRLALLDTTTRHHAVAGLAASEARFRTLFEQSADAALLVRNHHILDCNEAAMRMIGAREKSELLNKPLNFKVPDRQTNGRSSLLLIQEHEAAVQAKGAHRFEWFRYNLQGEPMWLEITLTNIAVGGEQLIHAVWRDITAQRAAREQLRAEKEFSESLLANSIDCIVALDRQGCVTAWNRQAEHYSGLAETAVLGKSIYTVFPHLDTAQVHAVLQRVLAGEQILKSSPSFVDLPGQFDAHLVPLRNTDNQQVTGVLAIIRDMTERTRLLEEATRLKLSQQQEVLSAILNTQEAERKRIAEALHNGLGQVLYATKLHLERAAATAKRDKGLSLLDEAIKMTRSISFELTPGILEDFGLEYALKELVRRIPRSSIKMHLHVAGLRESLPALLELAVYRMVQELLNNIIKHSEAQEAFVHVVREGEVLAISAEDNGQGFDLLSKEKAGIGIGLPGIRNRVGLLGGKLTIDSRPGQGTIVSVELPVK</sequence>
<keyword evidence="13" id="KW-0067">ATP-binding</keyword>
<dbReference type="GO" id="GO:0005524">
    <property type="term" value="F:ATP binding"/>
    <property type="evidence" value="ECO:0007669"/>
    <property type="project" value="UniProtKB-KW"/>
</dbReference>
<keyword evidence="16" id="KW-0411">Iron-sulfur</keyword>
<dbReference type="InterPro" id="IPR005467">
    <property type="entry name" value="His_kinase_dom"/>
</dbReference>
<dbReference type="InterPro" id="IPR013656">
    <property type="entry name" value="PAS_4"/>
</dbReference>
<dbReference type="GO" id="GO:0046872">
    <property type="term" value="F:metal ion binding"/>
    <property type="evidence" value="ECO:0007669"/>
    <property type="project" value="UniProtKB-KW"/>
</dbReference>
<evidence type="ECO:0000256" key="5">
    <source>
        <dbReference type="ARBA" id="ARBA00017322"/>
    </source>
</evidence>
<dbReference type="EMBL" id="FRAS01000005">
    <property type="protein sequence ID" value="SHK66896.1"/>
    <property type="molecule type" value="Genomic_DNA"/>
</dbReference>
<evidence type="ECO:0000256" key="13">
    <source>
        <dbReference type="ARBA" id="ARBA00022840"/>
    </source>
</evidence>
<dbReference type="Pfam" id="PF08448">
    <property type="entry name" value="PAS_4"/>
    <property type="match status" value="1"/>
</dbReference>
<dbReference type="OrthoDB" id="5401121at2"/>
<dbReference type="PROSITE" id="PS50109">
    <property type="entry name" value="HIS_KIN"/>
    <property type="match status" value="1"/>
</dbReference>
<dbReference type="AlphaFoldDB" id="A0A1M6UCJ3"/>
<evidence type="ECO:0000256" key="12">
    <source>
        <dbReference type="ARBA" id="ARBA00022777"/>
    </source>
</evidence>
<evidence type="ECO:0000259" key="19">
    <source>
        <dbReference type="PROSITE" id="PS50109"/>
    </source>
</evidence>
<dbReference type="RefSeq" id="WP_073282328.1">
    <property type="nucleotide sequence ID" value="NZ_FRAS01000005.1"/>
</dbReference>
<evidence type="ECO:0000256" key="15">
    <source>
        <dbReference type="ARBA" id="ARBA00023012"/>
    </source>
</evidence>
<comment type="function">
    <text evidence="17">Member of the two-component regulatory system NreB/NreC involved in the control of dissimilatory nitrate/nitrite reduction in response to oxygen. NreB functions as a direct oxygen sensor histidine kinase which is autophosphorylated, in the absence of oxygen, probably at the conserved histidine residue, and transfers its phosphate group probably to a conserved aspartate residue of NreC. NreB/NreC activates the expression of the nitrate (narGHJI) and nitrite (nir) reductase operons, as well as the putative nitrate transporter gene narT.</text>
</comment>
<evidence type="ECO:0000256" key="3">
    <source>
        <dbReference type="ARBA" id="ARBA00004496"/>
    </source>
</evidence>